<dbReference type="RefSeq" id="WP_096993560.1">
    <property type="nucleotide sequence ID" value="NZ_JBHSII010000009.1"/>
</dbReference>
<sequence length="259" mass="29680">MNTFNSPWAKLTLTLTVALMFSATLAYQHITDEIKTSAKQSVQNIDDSIKEIVTEIRQLPYDESCPESLMHGYANLAYENERIRAVGYIRESEEGTFVCSMLGKTSLHQKYWRGALGGDVFIGWSLLTDYFPETSFVVGVDEGDRRFFAYVNPRRLVGHWLEPTLPYANYAFKLESDLQPNYFRAPLEADDKGMSYEVSSSQYSYSVTAFADYHTLVKRSLIYWLRALVAAVIILSTLWLLNQSFRDNRPKPKQSRTSV</sequence>
<proteinExistence type="predicted"/>
<evidence type="ECO:0000313" key="3">
    <source>
        <dbReference type="EMBL" id="SNX48383.1"/>
    </source>
</evidence>
<keyword evidence="1" id="KW-0472">Membrane</keyword>
<feature type="signal peptide" evidence="2">
    <location>
        <begin position="1"/>
        <end position="26"/>
    </location>
</feature>
<reference evidence="4" key="1">
    <citation type="submission" date="2016-06" db="EMBL/GenBank/DDBJ databases">
        <authorList>
            <person name="Rodrigo-Torres L."/>
            <person name="Arahal R.D."/>
            <person name="Lucena T."/>
        </authorList>
    </citation>
    <scope>NUCLEOTIDE SEQUENCE [LARGE SCALE GENOMIC DNA]</scope>
    <source>
        <strain evidence="4">CECT8203</strain>
    </source>
</reference>
<dbReference type="OrthoDB" id="5860105at2"/>
<evidence type="ECO:0000256" key="1">
    <source>
        <dbReference type="SAM" id="Phobius"/>
    </source>
</evidence>
<keyword evidence="4" id="KW-1185">Reference proteome</keyword>
<name>A0A240EJF4_9VIBR</name>
<keyword evidence="1" id="KW-0812">Transmembrane</keyword>
<evidence type="ECO:0000313" key="4">
    <source>
        <dbReference type="Proteomes" id="UP000219336"/>
    </source>
</evidence>
<gene>
    <name evidence="3" type="ORF">VTH8203_02001</name>
</gene>
<feature type="transmembrane region" description="Helical" evidence="1">
    <location>
        <begin position="221"/>
        <end position="241"/>
    </location>
</feature>
<dbReference type="EMBL" id="OANU01000025">
    <property type="protein sequence ID" value="SNX48383.1"/>
    <property type="molecule type" value="Genomic_DNA"/>
</dbReference>
<keyword evidence="2" id="KW-0732">Signal</keyword>
<evidence type="ECO:0000256" key="2">
    <source>
        <dbReference type="SAM" id="SignalP"/>
    </source>
</evidence>
<dbReference type="Proteomes" id="UP000219336">
    <property type="component" value="Unassembled WGS sequence"/>
</dbReference>
<feature type="chain" id="PRO_5012579773" evidence="2">
    <location>
        <begin position="27"/>
        <end position="259"/>
    </location>
</feature>
<organism evidence="3 4">
    <name type="scientific">Vibrio thalassae</name>
    <dbReference type="NCBI Taxonomy" id="1243014"/>
    <lineage>
        <taxon>Bacteria</taxon>
        <taxon>Pseudomonadati</taxon>
        <taxon>Pseudomonadota</taxon>
        <taxon>Gammaproteobacteria</taxon>
        <taxon>Vibrionales</taxon>
        <taxon>Vibrionaceae</taxon>
        <taxon>Vibrio</taxon>
    </lineage>
</organism>
<keyword evidence="1" id="KW-1133">Transmembrane helix</keyword>
<protein>
    <submittedName>
        <fullName evidence="3">CSS motif domain associated with EAL</fullName>
    </submittedName>
</protein>
<accession>A0A240EJF4</accession>
<dbReference type="AlphaFoldDB" id="A0A240EJF4"/>